<keyword evidence="2" id="KW-0472">Membrane</keyword>
<sequence>MVHWARRGDKGTTDVHVLLASFMGQQSFLASWLCCAMVSGDKPGLTALPIEVEVELERARRLGDRFAGSCTEVKFLKHSCSNPGAHAFQLRQRRFSAEFLKVPVLAHGLKNGDEIAKLEASLEVTRQTQLHAFLSADPAHEAPSRTSQLEKALRESLEDISVKSILDFRISGTGVPAAEATATAAVCAIANIDETAPVLSIHGLDPERPWADSLEVLSKPGHFINTLRRFPQASAKGAVPEENIVAARHFLQMAQSHRDAGHPAQHLEEPRKAPAAPKAAARVHVVSHKPHDFRPLQRNEVRRPLVVDCRASSSDVGIRRSDSALSKAMPLQVIEREDPAWWWWMRLLLVAGYFLVAFWKACRYARSIDFWDRVGDVRKSLQPKWLKKQLTAVLPELSDNECDDSERQKSYKMQLDGIEAIIAYESLTQVIAPFCVFTVVLSLLRHEHMSLLYGDTNVVPMVITGLLWLRGLPPTPKLRLLIWLLLAAWFGYNTVRHLVDRNWNYFLEEVWLNHMVFVTMMSMALGLPRGLIAANMLLHTAFFLSLSFSSGTTESSVSPALQVLLVSIMMLCMHYSAVLANIVSSKANVEYALVQAEFTRVKTEKRALDLEEEKARRDKELAEAQAKEALAQAGQAL</sequence>
<protein>
    <submittedName>
        <fullName evidence="3">Uncharacterized protein</fullName>
    </submittedName>
</protein>
<feature type="transmembrane region" description="Helical" evidence="2">
    <location>
        <begin position="561"/>
        <end position="583"/>
    </location>
</feature>
<keyword evidence="4" id="KW-1185">Reference proteome</keyword>
<keyword evidence="1" id="KW-0175">Coiled coil</keyword>
<dbReference type="Proteomes" id="UP000186817">
    <property type="component" value="Unassembled WGS sequence"/>
</dbReference>
<keyword evidence="2" id="KW-1133">Transmembrane helix</keyword>
<feature type="coiled-coil region" evidence="1">
    <location>
        <begin position="605"/>
        <end position="632"/>
    </location>
</feature>
<keyword evidence="2" id="KW-0812">Transmembrane</keyword>
<feature type="transmembrane region" description="Helical" evidence="2">
    <location>
        <begin position="341"/>
        <end position="359"/>
    </location>
</feature>
<proteinExistence type="predicted"/>
<feature type="transmembrane region" description="Helical" evidence="2">
    <location>
        <begin position="421"/>
        <end position="444"/>
    </location>
</feature>
<evidence type="ECO:0000313" key="4">
    <source>
        <dbReference type="Proteomes" id="UP000186817"/>
    </source>
</evidence>
<evidence type="ECO:0000313" key="3">
    <source>
        <dbReference type="EMBL" id="OLQ12983.1"/>
    </source>
</evidence>
<feature type="transmembrane region" description="Helical" evidence="2">
    <location>
        <begin position="481"/>
        <end position="499"/>
    </location>
</feature>
<accession>A0A1Q9F028</accession>
<dbReference type="AlphaFoldDB" id="A0A1Q9F028"/>
<name>A0A1Q9F028_SYMMI</name>
<organism evidence="3 4">
    <name type="scientific">Symbiodinium microadriaticum</name>
    <name type="common">Dinoflagellate</name>
    <name type="synonym">Zooxanthella microadriatica</name>
    <dbReference type="NCBI Taxonomy" id="2951"/>
    <lineage>
        <taxon>Eukaryota</taxon>
        <taxon>Sar</taxon>
        <taxon>Alveolata</taxon>
        <taxon>Dinophyceae</taxon>
        <taxon>Suessiales</taxon>
        <taxon>Symbiodiniaceae</taxon>
        <taxon>Symbiodinium</taxon>
    </lineage>
</organism>
<reference evidence="3 4" key="1">
    <citation type="submission" date="2016-02" db="EMBL/GenBank/DDBJ databases">
        <title>Genome analysis of coral dinoflagellate symbionts highlights evolutionary adaptations to a symbiotic lifestyle.</title>
        <authorList>
            <person name="Aranda M."/>
            <person name="Li Y."/>
            <person name="Liew Y.J."/>
            <person name="Baumgarten S."/>
            <person name="Simakov O."/>
            <person name="Wilson M."/>
            <person name="Piel J."/>
            <person name="Ashoor H."/>
            <person name="Bougouffa S."/>
            <person name="Bajic V.B."/>
            <person name="Ryu T."/>
            <person name="Ravasi T."/>
            <person name="Bayer T."/>
            <person name="Micklem G."/>
            <person name="Kim H."/>
            <person name="Bhak J."/>
            <person name="Lajeunesse T.C."/>
            <person name="Voolstra C.R."/>
        </authorList>
    </citation>
    <scope>NUCLEOTIDE SEQUENCE [LARGE SCALE GENOMIC DNA]</scope>
    <source>
        <strain evidence="3 4">CCMP2467</strain>
    </source>
</reference>
<gene>
    <name evidence="3" type="ORF">AK812_SmicGene3070</name>
</gene>
<comment type="caution">
    <text evidence="3">The sequence shown here is derived from an EMBL/GenBank/DDBJ whole genome shotgun (WGS) entry which is preliminary data.</text>
</comment>
<evidence type="ECO:0000256" key="1">
    <source>
        <dbReference type="SAM" id="Coils"/>
    </source>
</evidence>
<dbReference type="OrthoDB" id="10268042at2759"/>
<evidence type="ECO:0000256" key="2">
    <source>
        <dbReference type="SAM" id="Phobius"/>
    </source>
</evidence>
<feature type="transmembrane region" description="Helical" evidence="2">
    <location>
        <begin position="511"/>
        <end position="527"/>
    </location>
</feature>
<dbReference type="EMBL" id="LSRX01000035">
    <property type="protein sequence ID" value="OLQ12983.1"/>
    <property type="molecule type" value="Genomic_DNA"/>
</dbReference>